<dbReference type="GeneID" id="19331324"/>
<dbReference type="InterPro" id="IPR050583">
    <property type="entry name" value="Mycobacterial_A85_antigen"/>
</dbReference>
<dbReference type="KEGG" id="pfj:MYCFIDRAFT_145871"/>
<dbReference type="eggNOG" id="ENOG502QVM1">
    <property type="taxonomic scope" value="Eukaryota"/>
</dbReference>
<dbReference type="InterPro" id="IPR029058">
    <property type="entry name" value="AB_hydrolase_fold"/>
</dbReference>
<evidence type="ECO:0008006" key="4">
    <source>
        <dbReference type="Google" id="ProtNLM"/>
    </source>
</evidence>
<sequence length="719" mass="80011">MFTLLFFLGLLAAANGLQSVAAAAETEKDHKLKVKLSVEDGVLGNSVDGRIILIFSPEKFAPLYDTVPFSTPNDFFGVNVFQFGPESSVTFSGGKADNTDFGIFGWPIRDLDDVPKGKYQTQAFLIKYENVTRSDGSMISVHFPCDDGARMPDANGSLATSAQHIEITGKPQQINLTFNETIGPKANETKNPQDVGASCAQGNYEDLDLLKYVKIRSKLLSEFWQRDMYVGANVLLPHKYDKHDTKKRYPVVYSHDHFEGRFGFAGYPRSQPFSARWNNGTSPGPNGKPDTATPEIIIVEFRHENPFYDDSYAVNSANLGPWGDAINDELIPHIDASFNTIAKPHARVLIGFSTGGWESLANLVFRPDLFGATFLSSPDPVDFTRFQSIDVYHDTDAFHSENGTANGIAREFSPNGTEVRLFDFESINHYELALGTKTRSLQQLDIFAAVFGVQGLNGYPLEPYDKLTGEIYPEATELWRPMDLTHHIISNWNSLGEVLRNRIFLTAGTHDQYYLERAVYEFQRKTEAEGGPDWANITILVNGKHEDQYRNFSTSEYIRVLGDWFQDHAGEKGKLLDEVAAKSPRGNLWSEVIKKGGHQAALARQAPPTIEIQKDHTLPASSVGRWDPGVKLQAQWFIDGKPYGEALDVQQADVVVFEPAASVAAGRRMQLRVTGRKRGYVEETRQSNVVMLMDPIKCTKVVSTTTSSPQSGLLCIRPT</sequence>
<dbReference type="InterPro" id="IPR000801">
    <property type="entry name" value="Esterase-like"/>
</dbReference>
<protein>
    <recommendedName>
        <fullName evidence="4">Carbohydrate esterase family 1 protein</fullName>
    </recommendedName>
</protein>
<dbReference type="AlphaFoldDB" id="M3ALV7"/>
<dbReference type="Proteomes" id="UP000016932">
    <property type="component" value="Unassembled WGS sequence"/>
</dbReference>
<evidence type="ECO:0000313" key="2">
    <source>
        <dbReference type="EMBL" id="EME78133.1"/>
    </source>
</evidence>
<dbReference type="HOGENOM" id="CLU_024481_1_0_1"/>
<dbReference type="RefSeq" id="XP_007931823.1">
    <property type="nucleotide sequence ID" value="XM_007933632.1"/>
</dbReference>
<dbReference type="OrthoDB" id="184793at2759"/>
<proteinExistence type="predicted"/>
<dbReference type="PANTHER" id="PTHR48098:SF3">
    <property type="entry name" value="IRON(III) ENTEROBACTIN ESTERASE"/>
    <property type="match status" value="1"/>
</dbReference>
<reference evidence="2 3" key="1">
    <citation type="journal article" date="2012" name="PLoS Pathog.">
        <title>Diverse lifestyles and strategies of plant pathogenesis encoded in the genomes of eighteen Dothideomycetes fungi.</title>
        <authorList>
            <person name="Ohm R.A."/>
            <person name="Feau N."/>
            <person name="Henrissat B."/>
            <person name="Schoch C.L."/>
            <person name="Horwitz B.A."/>
            <person name="Barry K.W."/>
            <person name="Condon B.J."/>
            <person name="Copeland A.C."/>
            <person name="Dhillon B."/>
            <person name="Glaser F."/>
            <person name="Hesse C.N."/>
            <person name="Kosti I."/>
            <person name="LaButti K."/>
            <person name="Lindquist E.A."/>
            <person name="Lucas S."/>
            <person name="Salamov A.A."/>
            <person name="Bradshaw R.E."/>
            <person name="Ciuffetti L."/>
            <person name="Hamelin R.C."/>
            <person name="Kema G.H.J."/>
            <person name="Lawrence C."/>
            <person name="Scott J.A."/>
            <person name="Spatafora J.W."/>
            <person name="Turgeon B.G."/>
            <person name="de Wit P.J.G.M."/>
            <person name="Zhong S."/>
            <person name="Goodwin S.B."/>
            <person name="Grigoriev I.V."/>
        </authorList>
    </citation>
    <scope>NUCLEOTIDE SEQUENCE [LARGE SCALE GENOMIC DNA]</scope>
    <source>
        <strain evidence="2 3">CIRAD86</strain>
    </source>
</reference>
<feature type="signal peptide" evidence="1">
    <location>
        <begin position="1"/>
        <end position="16"/>
    </location>
</feature>
<keyword evidence="3" id="KW-1185">Reference proteome</keyword>
<evidence type="ECO:0000256" key="1">
    <source>
        <dbReference type="SAM" id="SignalP"/>
    </source>
</evidence>
<dbReference type="PANTHER" id="PTHR48098">
    <property type="entry name" value="ENTEROCHELIN ESTERASE-RELATED"/>
    <property type="match status" value="1"/>
</dbReference>
<accession>M3ALV7</accession>
<evidence type="ECO:0000313" key="3">
    <source>
        <dbReference type="Proteomes" id="UP000016932"/>
    </source>
</evidence>
<dbReference type="SUPFAM" id="SSF53474">
    <property type="entry name" value="alpha/beta-Hydrolases"/>
    <property type="match status" value="1"/>
</dbReference>
<dbReference type="VEuPathDB" id="FungiDB:MYCFIDRAFT_145871"/>
<feature type="chain" id="PRO_5004030945" description="Carbohydrate esterase family 1 protein" evidence="1">
    <location>
        <begin position="17"/>
        <end position="719"/>
    </location>
</feature>
<dbReference type="EMBL" id="KB446564">
    <property type="protein sequence ID" value="EME78133.1"/>
    <property type="molecule type" value="Genomic_DNA"/>
</dbReference>
<dbReference type="Pfam" id="PF00756">
    <property type="entry name" value="Esterase"/>
    <property type="match status" value="1"/>
</dbReference>
<gene>
    <name evidence="2" type="ORF">MYCFIDRAFT_145871</name>
</gene>
<dbReference type="Gene3D" id="3.40.50.1820">
    <property type="entry name" value="alpha/beta hydrolase"/>
    <property type="match status" value="1"/>
</dbReference>
<organism evidence="2 3">
    <name type="scientific">Pseudocercospora fijiensis (strain CIRAD86)</name>
    <name type="common">Black leaf streak disease fungus</name>
    <name type="synonym">Mycosphaerella fijiensis</name>
    <dbReference type="NCBI Taxonomy" id="383855"/>
    <lineage>
        <taxon>Eukaryota</taxon>
        <taxon>Fungi</taxon>
        <taxon>Dikarya</taxon>
        <taxon>Ascomycota</taxon>
        <taxon>Pezizomycotina</taxon>
        <taxon>Dothideomycetes</taxon>
        <taxon>Dothideomycetidae</taxon>
        <taxon>Mycosphaerellales</taxon>
        <taxon>Mycosphaerellaceae</taxon>
        <taxon>Pseudocercospora</taxon>
    </lineage>
</organism>
<keyword evidence="1" id="KW-0732">Signal</keyword>
<name>M3ALV7_PSEFD</name>